<dbReference type="InterPro" id="IPR005754">
    <property type="entry name" value="Sortase"/>
</dbReference>
<evidence type="ECO:0000256" key="4">
    <source>
        <dbReference type="SAM" id="SignalP"/>
    </source>
</evidence>
<dbReference type="InterPro" id="IPR023365">
    <property type="entry name" value="Sortase_dom-sf"/>
</dbReference>
<dbReference type="AlphaFoldDB" id="A0A6N7YTR1"/>
<dbReference type="SUPFAM" id="SSF63817">
    <property type="entry name" value="Sortase"/>
    <property type="match status" value="1"/>
</dbReference>
<dbReference type="CDD" id="cd05829">
    <property type="entry name" value="Sortase_F"/>
    <property type="match status" value="1"/>
</dbReference>
<keyword evidence="4" id="KW-0732">Signal</keyword>
<keyword evidence="1" id="KW-0378">Hydrolase</keyword>
<evidence type="ECO:0000256" key="1">
    <source>
        <dbReference type="ARBA" id="ARBA00022801"/>
    </source>
</evidence>
<dbReference type="RefSeq" id="WP_154758588.1">
    <property type="nucleotide sequence ID" value="NZ_WMBA01000034.1"/>
</dbReference>
<dbReference type="PROSITE" id="PS51257">
    <property type="entry name" value="PROKAR_LIPOPROTEIN"/>
    <property type="match status" value="1"/>
</dbReference>
<dbReference type="Pfam" id="PF04203">
    <property type="entry name" value="Sortase"/>
    <property type="match status" value="1"/>
</dbReference>
<keyword evidence="6" id="KW-1185">Reference proteome</keyword>
<proteinExistence type="predicted"/>
<gene>
    <name evidence="5" type="ORF">GKO32_20970</name>
</gene>
<dbReference type="Gene3D" id="2.40.260.10">
    <property type="entry name" value="Sortase"/>
    <property type="match status" value="1"/>
</dbReference>
<dbReference type="NCBIfam" id="NF033748">
    <property type="entry name" value="class_F_sortase"/>
    <property type="match status" value="1"/>
</dbReference>
<feature type="region of interest" description="Disordered" evidence="3">
    <location>
        <begin position="32"/>
        <end position="52"/>
    </location>
</feature>
<evidence type="ECO:0000256" key="2">
    <source>
        <dbReference type="PIRSR" id="PIRSR605754-1"/>
    </source>
</evidence>
<sequence>MRRNGFRHWAAVLLAVFATVLLAGCGADAVPPAAPAPAPSSAQQPATAPPTWVDLPSISAHSSLVELGLNPDRTIEVPPVDQPLQAGWYRYSPVPGQVGPAVILGHIDGNHQKGIFWRLRDVKAGDQVRIGQANGAALTFAVTKVDQVAKKEFPTDAVYGDTPDPELRLITCGGAYDAANRNYLDNVIVYAKLAS</sequence>
<dbReference type="InterPro" id="IPR042001">
    <property type="entry name" value="Sortase_F"/>
</dbReference>
<protein>
    <submittedName>
        <fullName evidence="5">Class F sortase</fullName>
    </submittedName>
</protein>
<feature type="active site" description="Proton donor/acceptor" evidence="2">
    <location>
        <position position="106"/>
    </location>
</feature>
<evidence type="ECO:0000313" key="6">
    <source>
        <dbReference type="Proteomes" id="UP000440096"/>
    </source>
</evidence>
<organism evidence="5 6">
    <name type="scientific">Amycolatopsis pithecellobii</name>
    <dbReference type="NCBI Taxonomy" id="664692"/>
    <lineage>
        <taxon>Bacteria</taxon>
        <taxon>Bacillati</taxon>
        <taxon>Actinomycetota</taxon>
        <taxon>Actinomycetes</taxon>
        <taxon>Pseudonocardiales</taxon>
        <taxon>Pseudonocardiaceae</taxon>
        <taxon>Amycolatopsis</taxon>
    </lineage>
</organism>
<dbReference type="OrthoDB" id="525039at2"/>
<feature type="signal peptide" evidence="4">
    <location>
        <begin position="1"/>
        <end position="23"/>
    </location>
</feature>
<dbReference type="GO" id="GO:0016787">
    <property type="term" value="F:hydrolase activity"/>
    <property type="evidence" value="ECO:0007669"/>
    <property type="project" value="UniProtKB-KW"/>
</dbReference>
<accession>A0A6N7YTR1</accession>
<evidence type="ECO:0000313" key="5">
    <source>
        <dbReference type="EMBL" id="MTD56427.1"/>
    </source>
</evidence>
<name>A0A6N7YTR1_9PSEU</name>
<feature type="chain" id="PRO_5038884479" evidence="4">
    <location>
        <begin position="24"/>
        <end position="195"/>
    </location>
</feature>
<reference evidence="5 6" key="1">
    <citation type="submission" date="2019-11" db="EMBL/GenBank/DDBJ databases">
        <title>Draft genome of Amycolatopsis RM579.</title>
        <authorList>
            <person name="Duangmal K."/>
            <person name="Mingma R."/>
        </authorList>
    </citation>
    <scope>NUCLEOTIDE SEQUENCE [LARGE SCALE GENOMIC DNA]</scope>
    <source>
        <strain evidence="5 6">RM579</strain>
    </source>
</reference>
<dbReference type="EMBL" id="WMBA01000034">
    <property type="protein sequence ID" value="MTD56427.1"/>
    <property type="molecule type" value="Genomic_DNA"/>
</dbReference>
<dbReference type="Proteomes" id="UP000440096">
    <property type="component" value="Unassembled WGS sequence"/>
</dbReference>
<evidence type="ECO:0000256" key="3">
    <source>
        <dbReference type="SAM" id="MobiDB-lite"/>
    </source>
</evidence>
<comment type="caution">
    <text evidence="5">The sequence shown here is derived from an EMBL/GenBank/DDBJ whole genome shotgun (WGS) entry which is preliminary data.</text>
</comment>
<feature type="compositionally biased region" description="Low complexity" evidence="3">
    <location>
        <begin position="39"/>
        <end position="51"/>
    </location>
</feature>
<feature type="active site" description="Acyl-thioester intermediate" evidence="2">
    <location>
        <position position="172"/>
    </location>
</feature>